<evidence type="ECO:0000256" key="1">
    <source>
        <dbReference type="SAM" id="MobiDB-lite"/>
    </source>
</evidence>
<dbReference type="RefSeq" id="WP_285623062.1">
    <property type="nucleotide sequence ID" value="NZ_BSTJ01000004.1"/>
</dbReference>
<feature type="chain" id="PRO_5040804887" evidence="2">
    <location>
        <begin position="21"/>
        <end position="181"/>
    </location>
</feature>
<proteinExistence type="predicted"/>
<evidence type="ECO:0000256" key="2">
    <source>
        <dbReference type="SAM" id="SignalP"/>
    </source>
</evidence>
<evidence type="ECO:0000313" key="3">
    <source>
        <dbReference type="EMBL" id="GLY75713.1"/>
    </source>
</evidence>
<comment type="caution">
    <text evidence="3">The sequence shown here is derived from an EMBL/GenBank/DDBJ whole genome shotgun (WGS) entry which is preliminary data.</text>
</comment>
<dbReference type="PROSITE" id="PS51257">
    <property type="entry name" value="PROKAR_LIPOPROTEIN"/>
    <property type="match status" value="1"/>
</dbReference>
<protein>
    <submittedName>
        <fullName evidence="3">Uncharacterized protein</fullName>
    </submittedName>
</protein>
<name>A0A9W6VKV5_9ACTN</name>
<sequence>MKLKVTVAAPAGAIALTAAACGAASGSSGSDGGDTPRFAAVPTEQWLDTGRVWWARTDRPASLRTSGRTALDGAAVSPLRPAPPRRTGTVRGMAGDRPASGAGPDPVGEPSGGRPGRRGAADTHDLAAVLVLAEVGGGAVRDVFGRPLDLDLTRRWSGVVAATPEPADALRVAHAGDPVGR</sequence>
<dbReference type="AlphaFoldDB" id="A0A9W6VKV5"/>
<accession>A0A9W6VKV5</accession>
<organism evidence="3 4">
    <name type="scientific">Actinoallomurus iriomotensis</name>
    <dbReference type="NCBI Taxonomy" id="478107"/>
    <lineage>
        <taxon>Bacteria</taxon>
        <taxon>Bacillati</taxon>
        <taxon>Actinomycetota</taxon>
        <taxon>Actinomycetes</taxon>
        <taxon>Streptosporangiales</taxon>
        <taxon>Thermomonosporaceae</taxon>
        <taxon>Actinoallomurus</taxon>
    </lineage>
</organism>
<reference evidence="3" key="1">
    <citation type="submission" date="2023-03" db="EMBL/GenBank/DDBJ databases">
        <title>Actinoallomurus iriomotensis NBRC 103681.</title>
        <authorList>
            <person name="Ichikawa N."/>
            <person name="Sato H."/>
            <person name="Tonouchi N."/>
        </authorList>
    </citation>
    <scope>NUCLEOTIDE SEQUENCE</scope>
    <source>
        <strain evidence="3">NBRC 103681</strain>
    </source>
</reference>
<dbReference type="Proteomes" id="UP001165135">
    <property type="component" value="Unassembled WGS sequence"/>
</dbReference>
<dbReference type="EMBL" id="BSTJ01000004">
    <property type="protein sequence ID" value="GLY75713.1"/>
    <property type="molecule type" value="Genomic_DNA"/>
</dbReference>
<evidence type="ECO:0000313" key="4">
    <source>
        <dbReference type="Proteomes" id="UP001165135"/>
    </source>
</evidence>
<feature type="signal peptide" evidence="2">
    <location>
        <begin position="1"/>
        <end position="20"/>
    </location>
</feature>
<gene>
    <name evidence="3" type="ORF">Airi01_039800</name>
</gene>
<feature type="region of interest" description="Disordered" evidence="1">
    <location>
        <begin position="63"/>
        <end position="120"/>
    </location>
</feature>
<keyword evidence="2" id="KW-0732">Signal</keyword>